<keyword evidence="4" id="KW-1185">Reference proteome</keyword>
<proteinExistence type="predicted"/>
<dbReference type="Gene3D" id="3.10.20.320">
    <property type="entry name" value="Putative peptidoglycan bound protein (lpxtg motif)"/>
    <property type="match status" value="2"/>
</dbReference>
<dbReference type="EMBL" id="JBHSSD010000002">
    <property type="protein sequence ID" value="MFC6163130.1"/>
    <property type="molecule type" value="Genomic_DNA"/>
</dbReference>
<comment type="caution">
    <text evidence="3">The sequence shown here is derived from an EMBL/GenBank/DDBJ whole genome shotgun (WGS) entry which is preliminary data.</text>
</comment>
<dbReference type="Pfam" id="PF06458">
    <property type="entry name" value="MucBP"/>
    <property type="match status" value="2"/>
</dbReference>
<organism evidence="3 4">
    <name type="scientific">Lactiplantibacillus dongliensis</name>
    <dbReference type="NCBI Taxonomy" id="2559919"/>
    <lineage>
        <taxon>Bacteria</taxon>
        <taxon>Bacillati</taxon>
        <taxon>Bacillota</taxon>
        <taxon>Bacilli</taxon>
        <taxon>Lactobacillales</taxon>
        <taxon>Lactobacillaceae</taxon>
        <taxon>Lactiplantibacillus</taxon>
    </lineage>
</organism>
<dbReference type="InterPro" id="IPR009459">
    <property type="entry name" value="MucBP_dom"/>
</dbReference>
<reference evidence="4" key="1">
    <citation type="journal article" date="2019" name="Int. J. Syst. Evol. Microbiol.">
        <title>The Global Catalogue of Microorganisms (GCM) 10K type strain sequencing project: providing services to taxonomists for standard genome sequencing and annotation.</title>
        <authorList>
            <consortium name="The Broad Institute Genomics Platform"/>
            <consortium name="The Broad Institute Genome Sequencing Center for Infectious Disease"/>
            <person name="Wu L."/>
            <person name="Ma J."/>
        </authorList>
    </citation>
    <scope>NUCLEOTIDE SEQUENCE [LARGE SCALE GENOMIC DNA]</scope>
    <source>
        <strain evidence="4">CCM 8932</strain>
    </source>
</reference>
<feature type="domain" description="MucBP" evidence="2">
    <location>
        <begin position="128"/>
        <end position="184"/>
    </location>
</feature>
<sequence>MQFFDRLKTMLHALDSTESSQRPAQTVTPVDPLSADQLTVPSATAPAVNQTPALILVHHVTTDGQELQAPEMIAGTVGDEIHLPNVNLPGYHLVDINGLTRWFTSERARIVLTYEREYGQPIWVYAYDIDQRQLIGLPTMQRGRLGDPYQVTAPTVTGFKLLRSVGDLTGEYTTTSKTVLFFYRNANWRQTDLSTGFVQIKTATPVYPYPGATTTNYWLHLPVGAIYKTYMRVQLTDGTTWYTLGEDQWIAETNVQLTNSNQLLPATPAAYRTRHKKQVRQTGVVSFVPGKQVHTYLEPYGRYLTTVTHGEKVVLTERLVDDNRVVWYRIQDRGYLPGRYLTQLDPPDYVY</sequence>
<protein>
    <submittedName>
        <fullName evidence="3">MucBP domain-containing protein</fullName>
    </submittedName>
</protein>
<dbReference type="Proteomes" id="UP001596253">
    <property type="component" value="Unassembled WGS sequence"/>
</dbReference>
<feature type="domain" description="MucBP" evidence="2">
    <location>
        <begin position="55"/>
        <end position="115"/>
    </location>
</feature>
<evidence type="ECO:0000256" key="1">
    <source>
        <dbReference type="ARBA" id="ARBA00022737"/>
    </source>
</evidence>
<gene>
    <name evidence="3" type="ORF">ACFP3T_00305</name>
</gene>
<name>A0ABW1R198_9LACO</name>
<keyword evidence="1" id="KW-0677">Repeat</keyword>
<evidence type="ECO:0000259" key="2">
    <source>
        <dbReference type="Pfam" id="PF06458"/>
    </source>
</evidence>
<evidence type="ECO:0000313" key="4">
    <source>
        <dbReference type="Proteomes" id="UP001596253"/>
    </source>
</evidence>
<evidence type="ECO:0000313" key="3">
    <source>
        <dbReference type="EMBL" id="MFC6163130.1"/>
    </source>
</evidence>
<dbReference type="RefSeq" id="WP_137640281.1">
    <property type="nucleotide sequence ID" value="NZ_BJDK01000017.1"/>
</dbReference>
<accession>A0ABW1R198</accession>